<sequence length="160" mass="17556">MTKLTFPVEATHIMMFARAIGDANPVYHDAAAAAQSEVGGVIAPPTFPQAVAQFDPDYHLRPKPGQPWFGSGRTPSGIEGQPATSGALHAEQHFEYHRPLRPGDVLTVEIRPGKTWEKESRRAGKLTFRERIVEYRDKTGELVVTARSVAVTPERPVSEG</sequence>
<gene>
    <name evidence="2" type="ORF">OL599_13845</name>
</gene>
<dbReference type="CDD" id="cd03441">
    <property type="entry name" value="R_hydratase_like"/>
    <property type="match status" value="1"/>
</dbReference>
<keyword evidence="3" id="KW-1185">Reference proteome</keyword>
<dbReference type="EMBL" id="JAPDNT010000010">
    <property type="protein sequence ID" value="MCW3475663.1"/>
    <property type="molecule type" value="Genomic_DNA"/>
</dbReference>
<protein>
    <submittedName>
        <fullName evidence="2">MaoC family dehydratase N-terminal domain-containing protein</fullName>
    </submittedName>
</protein>
<reference evidence="2" key="2">
    <citation type="submission" date="2022-10" db="EMBL/GenBank/DDBJ databases">
        <authorList>
            <person name="Trinh H.N."/>
        </authorList>
    </citation>
    <scope>NUCLEOTIDE SEQUENCE</scope>
    <source>
        <strain evidence="2">RN2-1</strain>
    </source>
</reference>
<organism evidence="2 3">
    <name type="scientific">Limobrevibacterium gyesilva</name>
    <dbReference type="NCBI Taxonomy" id="2991712"/>
    <lineage>
        <taxon>Bacteria</taxon>
        <taxon>Pseudomonadati</taxon>
        <taxon>Pseudomonadota</taxon>
        <taxon>Alphaproteobacteria</taxon>
        <taxon>Acetobacterales</taxon>
        <taxon>Acetobacteraceae</taxon>
        <taxon>Limobrevibacterium</taxon>
    </lineage>
</organism>
<evidence type="ECO:0000313" key="2">
    <source>
        <dbReference type="EMBL" id="MCW3475663.1"/>
    </source>
</evidence>
<dbReference type="SUPFAM" id="SSF54637">
    <property type="entry name" value="Thioesterase/thiol ester dehydrase-isomerase"/>
    <property type="match status" value="1"/>
</dbReference>
<proteinExistence type="predicted"/>
<name>A0AA41YP39_9PROT</name>
<evidence type="ECO:0000313" key="3">
    <source>
        <dbReference type="Proteomes" id="UP001165679"/>
    </source>
</evidence>
<dbReference type="Pfam" id="PF13452">
    <property type="entry name" value="FAS1_DH_region"/>
    <property type="match status" value="1"/>
</dbReference>
<evidence type="ECO:0000259" key="1">
    <source>
        <dbReference type="Pfam" id="PF13452"/>
    </source>
</evidence>
<accession>A0AA41YP39</accession>
<dbReference type="InterPro" id="IPR039569">
    <property type="entry name" value="FAS1-like_DH_region"/>
</dbReference>
<dbReference type="RefSeq" id="WP_264714385.1">
    <property type="nucleotide sequence ID" value="NZ_JAPDNT010000010.1"/>
</dbReference>
<reference evidence="2" key="1">
    <citation type="submission" date="2022-09" db="EMBL/GenBank/DDBJ databases">
        <title>Rhodovastum sp. nov. RN2-1 isolated from soil in Seongnam, South Korea.</title>
        <authorList>
            <person name="Le N.T."/>
        </authorList>
    </citation>
    <scope>NUCLEOTIDE SEQUENCE</scope>
    <source>
        <strain evidence="2">RN2-1</strain>
    </source>
</reference>
<comment type="caution">
    <text evidence="2">The sequence shown here is derived from an EMBL/GenBank/DDBJ whole genome shotgun (WGS) entry which is preliminary data.</text>
</comment>
<feature type="domain" description="FAS1-like dehydratase" evidence="1">
    <location>
        <begin position="2"/>
        <end position="145"/>
    </location>
</feature>
<dbReference type="Proteomes" id="UP001165679">
    <property type="component" value="Unassembled WGS sequence"/>
</dbReference>
<dbReference type="Gene3D" id="3.10.129.10">
    <property type="entry name" value="Hotdog Thioesterase"/>
    <property type="match status" value="1"/>
</dbReference>
<dbReference type="InterPro" id="IPR029069">
    <property type="entry name" value="HotDog_dom_sf"/>
</dbReference>
<dbReference type="AlphaFoldDB" id="A0AA41YP39"/>